<keyword evidence="1" id="KW-0413">Isomerase</keyword>
<evidence type="ECO:0000313" key="1">
    <source>
        <dbReference type="EMBL" id="XDO02313.1"/>
    </source>
</evidence>
<dbReference type="InterPro" id="IPR036412">
    <property type="entry name" value="HAD-like_sf"/>
</dbReference>
<proteinExistence type="predicted"/>
<organism evidence="1">
    <name type="scientific">Florenciella sp. virus SA2</name>
    <dbReference type="NCBI Taxonomy" id="3240092"/>
    <lineage>
        <taxon>Viruses</taxon>
    </lineage>
</organism>
<reference evidence="1" key="1">
    <citation type="submission" date="2024-03" db="EMBL/GenBank/DDBJ databases">
        <title>Eukaryotic viruses encode the ribosomal protein eL40.</title>
        <authorList>
            <person name="Thomy J."/>
            <person name="Schvarcz C.R."/>
            <person name="McBeain K.A."/>
            <person name="Edwards K.F."/>
            <person name="Steward G.F."/>
        </authorList>
    </citation>
    <scope>NUCLEOTIDE SEQUENCE</scope>
    <source>
        <strain evidence="1">FloV-SA2</strain>
    </source>
</reference>
<name>A0AB39JFV3_9VIRU</name>
<gene>
    <name evidence="1" type="ORF">FloV-SA2_00495</name>
</gene>
<dbReference type="SUPFAM" id="SSF56784">
    <property type="entry name" value="HAD-like"/>
    <property type="match status" value="1"/>
</dbReference>
<sequence length="99" mass="12063">MIIFVDIDETICYYEGKRDYTSAKPFYDRIEKINKLYKEGNTIVYWTARGSVTQQNWFEITYKQLNEWKCKFHELRMGKPAYDLFIDDKNINSETYFNN</sequence>
<dbReference type="EMBL" id="PP542043">
    <property type="protein sequence ID" value="XDO02313.1"/>
    <property type="molecule type" value="Genomic_DNA"/>
</dbReference>
<protein>
    <submittedName>
        <fullName evidence="1">Phosphoheptose Isomerase</fullName>
    </submittedName>
</protein>
<accession>A0AB39JFV3</accession>
<dbReference type="GO" id="GO:0016853">
    <property type="term" value="F:isomerase activity"/>
    <property type="evidence" value="ECO:0007669"/>
    <property type="project" value="UniProtKB-KW"/>
</dbReference>
<dbReference type="Gene3D" id="3.40.50.1000">
    <property type="entry name" value="HAD superfamily/HAD-like"/>
    <property type="match status" value="1"/>
</dbReference>
<dbReference type="InterPro" id="IPR023214">
    <property type="entry name" value="HAD_sf"/>
</dbReference>